<keyword evidence="1" id="KW-1185">Reference proteome</keyword>
<sequence>MHSSKLCGFFDADESSNITWQCSPFRVTGLCDAPTTLRSDCAFLQTHTRKIVSLHLSAIVIVVVKWPSVNANWACTIPQSHIRARCRSQQCQP</sequence>
<evidence type="ECO:0000313" key="2">
    <source>
        <dbReference type="WBParaSite" id="ALUE_0000820401-mRNA-1"/>
    </source>
</evidence>
<reference evidence="2" key="1">
    <citation type="submission" date="2017-02" db="UniProtKB">
        <authorList>
            <consortium name="WormBaseParasite"/>
        </authorList>
    </citation>
    <scope>IDENTIFICATION</scope>
</reference>
<evidence type="ECO:0000313" key="1">
    <source>
        <dbReference type="Proteomes" id="UP000036681"/>
    </source>
</evidence>
<dbReference type="WBParaSite" id="ALUE_0000820401-mRNA-1">
    <property type="protein sequence ID" value="ALUE_0000820401-mRNA-1"/>
    <property type="gene ID" value="ALUE_0000820401"/>
</dbReference>
<dbReference type="Proteomes" id="UP000036681">
    <property type="component" value="Unplaced"/>
</dbReference>
<protein>
    <submittedName>
        <fullName evidence="2">Uncharacterized protein</fullName>
    </submittedName>
</protein>
<organism evidence="1 2">
    <name type="scientific">Ascaris lumbricoides</name>
    <name type="common">Giant roundworm</name>
    <dbReference type="NCBI Taxonomy" id="6252"/>
    <lineage>
        <taxon>Eukaryota</taxon>
        <taxon>Metazoa</taxon>
        <taxon>Ecdysozoa</taxon>
        <taxon>Nematoda</taxon>
        <taxon>Chromadorea</taxon>
        <taxon>Rhabditida</taxon>
        <taxon>Spirurina</taxon>
        <taxon>Ascaridomorpha</taxon>
        <taxon>Ascaridoidea</taxon>
        <taxon>Ascarididae</taxon>
        <taxon>Ascaris</taxon>
    </lineage>
</organism>
<proteinExistence type="predicted"/>
<accession>A0A0M3HXU1</accession>
<name>A0A0M3HXU1_ASCLU</name>
<dbReference type="AlphaFoldDB" id="A0A0M3HXU1"/>